<feature type="region of interest" description="Disordered" evidence="2">
    <location>
        <begin position="369"/>
        <end position="414"/>
    </location>
</feature>
<sequence>MIYSKQQALIRCCALSMLLFVVASVTLASSSPPLRTISRDSSVEIASSAGKSRTRETALRHASSLLESVSITGLCHPTTDQYAPQFPRCADVTEEEDDQRPKIIRQRTRWLENEDDNLQQYYAYYYQKDDSSSSSNNNNDDVVDNWATASDEEQEAHDKRPWYYVVQASATLLCVIVGSVSSGLYVGLLSMDPLLLVIKSRTSKSESEKHRIEQLLALIKQRHQLIVTLLITSCLAAEAMPVFLQRLVHDYLAILVSVILVLFFGEILPSVLFTGVNQIEMASRWAPVVRIWIWLLYPVTYPIAYILEVLSSSGSTRRRGSGGCCGTDSSLSSTEDRPIASSGIGGTLYNRGELAALIRIQYEERRARRQRTMQKQASLESIKNNSDPNNQPTTQQQQSQNLHDSAEFSSQTVSPTSSVDLKTFRKDFQRRESMVSIDSHDVERIEGALQLKTKTAMDICLSWHKVFCIPSDMILDETNIFTIYASGYSRVPVYVNNDRKQVQGILLTRHLMVVNSKKDGSKMPTPSDLALHRPRCIPPDTNLSDLISLFQSGTNATLSLMALVCARPHIGNKALEEGRAIPDKASLMGVCTLEDVLEALLQQQIYDEMDGVSGRNPRTSQTADGNMDTIQEATSYHPIA</sequence>
<feature type="signal peptide" evidence="4">
    <location>
        <begin position="1"/>
        <end position="28"/>
    </location>
</feature>
<dbReference type="GO" id="GO:0005737">
    <property type="term" value="C:cytoplasm"/>
    <property type="evidence" value="ECO:0007669"/>
    <property type="project" value="TreeGrafter"/>
</dbReference>
<dbReference type="Proteomes" id="UP001153069">
    <property type="component" value="Unassembled WGS sequence"/>
</dbReference>
<evidence type="ECO:0000256" key="1">
    <source>
        <dbReference type="ARBA" id="ARBA00022737"/>
    </source>
</evidence>
<keyword evidence="3" id="KW-1133">Transmembrane helix</keyword>
<dbReference type="EMBL" id="CAICTM010000230">
    <property type="protein sequence ID" value="CAB9505450.1"/>
    <property type="molecule type" value="Genomic_DNA"/>
</dbReference>
<proteinExistence type="predicted"/>
<evidence type="ECO:0000256" key="3">
    <source>
        <dbReference type="SAM" id="Phobius"/>
    </source>
</evidence>
<gene>
    <name evidence="6" type="ORF">SEMRO_231_G093690.1</name>
</gene>
<dbReference type="OrthoDB" id="5353557at2759"/>
<feature type="compositionally biased region" description="Polar residues" evidence="2">
    <location>
        <begin position="373"/>
        <end position="383"/>
    </location>
</feature>
<feature type="transmembrane region" description="Helical" evidence="3">
    <location>
        <begin position="162"/>
        <end position="189"/>
    </location>
</feature>
<feature type="transmembrane region" description="Helical" evidence="3">
    <location>
        <begin position="225"/>
        <end position="245"/>
    </location>
</feature>
<evidence type="ECO:0000259" key="5">
    <source>
        <dbReference type="Pfam" id="PF01595"/>
    </source>
</evidence>
<keyword evidence="7" id="KW-1185">Reference proteome</keyword>
<feature type="transmembrane region" description="Helical" evidence="3">
    <location>
        <begin position="288"/>
        <end position="307"/>
    </location>
</feature>
<feature type="domain" description="CNNM transmembrane" evidence="5">
    <location>
        <begin position="171"/>
        <end position="311"/>
    </location>
</feature>
<dbReference type="InterPro" id="IPR046342">
    <property type="entry name" value="CBS_dom_sf"/>
</dbReference>
<keyword evidence="4" id="KW-0732">Signal</keyword>
<protein>
    <submittedName>
        <fullName evidence="6">Metal transporter CNNM4</fullName>
    </submittedName>
</protein>
<dbReference type="AlphaFoldDB" id="A0A9N8HAN5"/>
<accession>A0A9N8HAN5</accession>
<dbReference type="GO" id="GO:0030026">
    <property type="term" value="P:intracellular manganese ion homeostasis"/>
    <property type="evidence" value="ECO:0007669"/>
    <property type="project" value="TreeGrafter"/>
</dbReference>
<evidence type="ECO:0000256" key="4">
    <source>
        <dbReference type="SAM" id="SignalP"/>
    </source>
</evidence>
<organism evidence="6 7">
    <name type="scientific">Seminavis robusta</name>
    <dbReference type="NCBI Taxonomy" id="568900"/>
    <lineage>
        <taxon>Eukaryota</taxon>
        <taxon>Sar</taxon>
        <taxon>Stramenopiles</taxon>
        <taxon>Ochrophyta</taxon>
        <taxon>Bacillariophyta</taxon>
        <taxon>Bacillariophyceae</taxon>
        <taxon>Bacillariophycidae</taxon>
        <taxon>Naviculales</taxon>
        <taxon>Naviculaceae</taxon>
        <taxon>Seminavis</taxon>
    </lineage>
</organism>
<evidence type="ECO:0000313" key="6">
    <source>
        <dbReference type="EMBL" id="CAB9505450.1"/>
    </source>
</evidence>
<feature type="region of interest" description="Disordered" evidence="2">
    <location>
        <begin position="314"/>
        <end position="338"/>
    </location>
</feature>
<dbReference type="PANTHER" id="PTHR12064:SF97">
    <property type="entry name" value="METAL TRANSPORTER CNNM-5"/>
    <property type="match status" value="1"/>
</dbReference>
<feature type="transmembrane region" description="Helical" evidence="3">
    <location>
        <begin position="251"/>
        <end position="276"/>
    </location>
</feature>
<evidence type="ECO:0000256" key="2">
    <source>
        <dbReference type="SAM" id="MobiDB-lite"/>
    </source>
</evidence>
<keyword evidence="1" id="KW-0677">Repeat</keyword>
<keyword evidence="3" id="KW-0812">Transmembrane</keyword>
<comment type="caution">
    <text evidence="6">The sequence shown here is derived from an EMBL/GenBank/DDBJ whole genome shotgun (WGS) entry which is preliminary data.</text>
</comment>
<feature type="region of interest" description="Disordered" evidence="2">
    <location>
        <begin position="610"/>
        <end position="640"/>
    </location>
</feature>
<dbReference type="InterPro" id="IPR045095">
    <property type="entry name" value="ACDP"/>
</dbReference>
<dbReference type="Pfam" id="PF01595">
    <property type="entry name" value="CNNM"/>
    <property type="match status" value="1"/>
</dbReference>
<dbReference type="Gene3D" id="3.10.580.10">
    <property type="entry name" value="CBS-domain"/>
    <property type="match status" value="1"/>
</dbReference>
<dbReference type="PANTHER" id="PTHR12064">
    <property type="entry name" value="METAL TRANSPORTER CNNM"/>
    <property type="match status" value="1"/>
</dbReference>
<dbReference type="InterPro" id="IPR002550">
    <property type="entry name" value="CNNM"/>
</dbReference>
<evidence type="ECO:0000313" key="7">
    <source>
        <dbReference type="Proteomes" id="UP001153069"/>
    </source>
</evidence>
<feature type="compositionally biased region" description="Low complexity" evidence="2">
    <location>
        <begin position="384"/>
        <end position="401"/>
    </location>
</feature>
<keyword evidence="3" id="KW-0472">Membrane</keyword>
<feature type="chain" id="PRO_5040502309" evidence="4">
    <location>
        <begin position="29"/>
        <end position="640"/>
    </location>
</feature>
<name>A0A9N8HAN5_9STRA</name>
<dbReference type="SUPFAM" id="SSF54631">
    <property type="entry name" value="CBS-domain pair"/>
    <property type="match status" value="1"/>
</dbReference>
<dbReference type="GO" id="GO:0010960">
    <property type="term" value="P:magnesium ion homeostasis"/>
    <property type="evidence" value="ECO:0007669"/>
    <property type="project" value="InterPro"/>
</dbReference>
<reference evidence="6" key="1">
    <citation type="submission" date="2020-06" db="EMBL/GenBank/DDBJ databases">
        <authorList>
            <consortium name="Plant Systems Biology data submission"/>
        </authorList>
    </citation>
    <scope>NUCLEOTIDE SEQUENCE</scope>
    <source>
        <strain evidence="6">D6</strain>
    </source>
</reference>
<feature type="compositionally biased region" description="Polar residues" evidence="2">
    <location>
        <begin position="616"/>
        <end position="634"/>
    </location>
</feature>